<evidence type="ECO:0000313" key="2">
    <source>
        <dbReference type="Proteomes" id="UP001597138"/>
    </source>
</evidence>
<evidence type="ECO:0000313" key="1">
    <source>
        <dbReference type="EMBL" id="MFD1605896.1"/>
    </source>
</evidence>
<proteinExistence type="predicted"/>
<protein>
    <submittedName>
        <fullName evidence="1">Uncharacterized protein</fullName>
    </submittedName>
</protein>
<accession>A0ABW4HKP5</accession>
<comment type="caution">
    <text evidence="1">The sequence shown here is derived from an EMBL/GenBank/DDBJ whole genome shotgun (WGS) entry which is preliminary data.</text>
</comment>
<reference evidence="2" key="1">
    <citation type="journal article" date="2019" name="Int. J. Syst. Evol. Microbiol.">
        <title>The Global Catalogue of Microorganisms (GCM) 10K type strain sequencing project: providing services to taxonomists for standard genome sequencing and annotation.</title>
        <authorList>
            <consortium name="The Broad Institute Genomics Platform"/>
            <consortium name="The Broad Institute Genome Sequencing Center for Infectious Disease"/>
            <person name="Wu L."/>
            <person name="Ma J."/>
        </authorList>
    </citation>
    <scope>NUCLEOTIDE SEQUENCE [LARGE SCALE GENOMIC DNA]</scope>
    <source>
        <strain evidence="2">CCUG 70865</strain>
    </source>
</reference>
<dbReference type="Proteomes" id="UP001597138">
    <property type="component" value="Unassembled WGS sequence"/>
</dbReference>
<name>A0ABW4HKP5_9FLAO</name>
<keyword evidence="2" id="KW-1185">Reference proteome</keyword>
<dbReference type="RefSeq" id="WP_379813706.1">
    <property type="nucleotide sequence ID" value="NZ_JBHUDZ010000018.1"/>
</dbReference>
<dbReference type="EMBL" id="JBHUDZ010000018">
    <property type="protein sequence ID" value="MFD1605896.1"/>
    <property type="molecule type" value="Genomic_DNA"/>
</dbReference>
<organism evidence="1 2">
    <name type="scientific">Flavobacterium artemisiae</name>
    <dbReference type="NCBI Taxonomy" id="2126556"/>
    <lineage>
        <taxon>Bacteria</taxon>
        <taxon>Pseudomonadati</taxon>
        <taxon>Bacteroidota</taxon>
        <taxon>Flavobacteriia</taxon>
        <taxon>Flavobacteriales</taxon>
        <taxon>Flavobacteriaceae</taxon>
        <taxon>Flavobacterium</taxon>
    </lineage>
</organism>
<sequence length="102" mass="11764">MNEQSKLSLTDFLEFAARVNYFTKLKPSKKNTNSFKTMVTITCYNELMQSIISLLRTSINTLQQEESQTAIDVMLLLEIAIQLLPSDEMELLDELYKVLSHN</sequence>
<gene>
    <name evidence="1" type="ORF">ACFSC2_24370</name>
</gene>